<comment type="caution">
    <text evidence="1">The sequence shown here is derived from an EMBL/GenBank/DDBJ whole genome shotgun (WGS) entry which is preliminary data.</text>
</comment>
<reference evidence="1 2" key="1">
    <citation type="journal article" date="2020" name="ISME J.">
        <title>Uncovering the hidden diversity of litter-decomposition mechanisms in mushroom-forming fungi.</title>
        <authorList>
            <person name="Floudas D."/>
            <person name="Bentzer J."/>
            <person name="Ahren D."/>
            <person name="Johansson T."/>
            <person name="Persson P."/>
            <person name="Tunlid A."/>
        </authorList>
    </citation>
    <scope>NUCLEOTIDE SEQUENCE [LARGE SCALE GENOMIC DNA]</scope>
    <source>
        <strain evidence="1 2">CBS 146.42</strain>
    </source>
</reference>
<gene>
    <name evidence="1" type="ORF">D9756_002923</name>
</gene>
<dbReference type="Pfam" id="PF07958">
    <property type="entry name" value="DUF1688"/>
    <property type="match status" value="1"/>
</dbReference>
<name>A0A8H5G7M4_9AGAR</name>
<dbReference type="InterPro" id="IPR012469">
    <property type="entry name" value="DUF1688"/>
</dbReference>
<dbReference type="OrthoDB" id="2153176at2759"/>
<protein>
    <submittedName>
        <fullName evidence="1">Uncharacterized protein</fullName>
    </submittedName>
</protein>
<evidence type="ECO:0000313" key="1">
    <source>
        <dbReference type="EMBL" id="KAF5359854.1"/>
    </source>
</evidence>
<keyword evidence="2" id="KW-1185">Reference proteome</keyword>
<evidence type="ECO:0000313" key="2">
    <source>
        <dbReference type="Proteomes" id="UP000559027"/>
    </source>
</evidence>
<accession>A0A8H5G7M4</accession>
<sequence>MRVRLRLHHQLAQFPPLFSHVQEREDMISPTRHLTPETLTYAIRGRPMIPSDGKEHIVTVAVLSFEANTEYVSVPRVDPRVYLHVMSSKGDALPTSNNSRVKVLLRKPQELIEAKEGVLVSINTGRLAADDEGEGEENFEEVARARSQGEDLKVRWTKEKEGLYEYRLLLLSAPLLMLHSKLTTVTHISSPHSGQFPPTASTSSGPLVFPSVQTAPGHPESDVILVPFHGLTQCLTYTLIEVLWKVFGWRVEGLEGMARLPEYRSGMHIYDPL</sequence>
<organism evidence="1 2">
    <name type="scientific">Leucocoprinus leucothites</name>
    <dbReference type="NCBI Taxonomy" id="201217"/>
    <lineage>
        <taxon>Eukaryota</taxon>
        <taxon>Fungi</taxon>
        <taxon>Dikarya</taxon>
        <taxon>Basidiomycota</taxon>
        <taxon>Agaricomycotina</taxon>
        <taxon>Agaricomycetes</taxon>
        <taxon>Agaricomycetidae</taxon>
        <taxon>Agaricales</taxon>
        <taxon>Agaricineae</taxon>
        <taxon>Agaricaceae</taxon>
        <taxon>Leucocoprinus</taxon>
    </lineage>
</organism>
<dbReference type="AlphaFoldDB" id="A0A8H5G7M4"/>
<proteinExistence type="predicted"/>
<dbReference type="Proteomes" id="UP000559027">
    <property type="component" value="Unassembled WGS sequence"/>
</dbReference>
<dbReference type="EMBL" id="JAACJO010000004">
    <property type="protein sequence ID" value="KAF5359854.1"/>
    <property type="molecule type" value="Genomic_DNA"/>
</dbReference>